<dbReference type="PRINTS" id="PR00080">
    <property type="entry name" value="SDRFAMILY"/>
</dbReference>
<dbReference type="InterPro" id="IPR051911">
    <property type="entry name" value="SDR_oxidoreductase"/>
</dbReference>
<feature type="domain" description="Ketoreductase" evidence="4">
    <location>
        <begin position="3"/>
        <end position="188"/>
    </location>
</feature>
<dbReference type="PANTHER" id="PTHR43976:SF16">
    <property type="entry name" value="SHORT-CHAIN DEHYDROGENASE_REDUCTASE FAMILY PROTEIN"/>
    <property type="match status" value="1"/>
</dbReference>
<evidence type="ECO:0000256" key="2">
    <source>
        <dbReference type="ARBA" id="ARBA00023002"/>
    </source>
</evidence>
<dbReference type="Gene3D" id="3.40.50.720">
    <property type="entry name" value="NAD(P)-binding Rossmann-like Domain"/>
    <property type="match status" value="1"/>
</dbReference>
<dbReference type="CDD" id="cd05374">
    <property type="entry name" value="17beta-HSD-like_SDR_c"/>
    <property type="match status" value="1"/>
</dbReference>
<evidence type="ECO:0000256" key="3">
    <source>
        <dbReference type="RuleBase" id="RU000363"/>
    </source>
</evidence>
<dbReference type="RefSeq" id="WP_285576045.1">
    <property type="nucleotide sequence ID" value="NZ_BSTK01000007.1"/>
</dbReference>
<sequence>MSKTWLITGTSRGLGRRLAEAVLKAGDRLVATARRTHTLDDLAAAYGDQIRVIALDVTDPAAAREAVREAVETFGGLDVVVNNAGYADVASIEDMAEDVFRSQIDTNFYGVVNVTRAALPVLREQGSGHIIQISSVGGRVGGPGLGAYQAAKWAVGGFSEVLAKEVAPFGIKVTVAEPGGMRTNWAGSSMSTPPISDSYKPVIEPVVERFAQANGDQPGDPAKIAQVILDITEVPDPPVRLLLGSDAVAVAKAAADRLAASDAKWREVSESIGYEV</sequence>
<organism evidence="5 6">
    <name type="scientific">Actinoallomurus iriomotensis</name>
    <dbReference type="NCBI Taxonomy" id="478107"/>
    <lineage>
        <taxon>Bacteria</taxon>
        <taxon>Bacillati</taxon>
        <taxon>Actinomycetota</taxon>
        <taxon>Actinomycetes</taxon>
        <taxon>Streptosporangiales</taxon>
        <taxon>Thermomonosporaceae</taxon>
        <taxon>Actinoallomurus</taxon>
    </lineage>
</organism>
<keyword evidence="2" id="KW-0560">Oxidoreductase</keyword>
<evidence type="ECO:0000259" key="4">
    <source>
        <dbReference type="SMART" id="SM00822"/>
    </source>
</evidence>
<name>A0A9W6S512_9ACTN</name>
<dbReference type="InterPro" id="IPR057326">
    <property type="entry name" value="KR_dom"/>
</dbReference>
<keyword evidence="6" id="KW-1185">Reference proteome</keyword>
<proteinExistence type="inferred from homology"/>
<dbReference type="SUPFAM" id="SSF51735">
    <property type="entry name" value="NAD(P)-binding Rossmann-fold domains"/>
    <property type="match status" value="1"/>
</dbReference>
<dbReference type="InterPro" id="IPR002347">
    <property type="entry name" value="SDR_fam"/>
</dbReference>
<reference evidence="5" key="1">
    <citation type="submission" date="2023-03" db="EMBL/GenBank/DDBJ databases">
        <title>Actinoallomurus iriomotensis NBRC 103684.</title>
        <authorList>
            <person name="Ichikawa N."/>
            <person name="Sato H."/>
            <person name="Tonouchi N."/>
        </authorList>
    </citation>
    <scope>NUCLEOTIDE SEQUENCE</scope>
    <source>
        <strain evidence="5">NBRC 103684</strain>
    </source>
</reference>
<dbReference type="PRINTS" id="PR00081">
    <property type="entry name" value="GDHRDH"/>
</dbReference>
<dbReference type="Proteomes" id="UP001165074">
    <property type="component" value="Unassembled WGS sequence"/>
</dbReference>
<dbReference type="GO" id="GO:0016491">
    <property type="term" value="F:oxidoreductase activity"/>
    <property type="evidence" value="ECO:0007669"/>
    <property type="project" value="UniProtKB-KW"/>
</dbReference>
<evidence type="ECO:0000256" key="1">
    <source>
        <dbReference type="ARBA" id="ARBA00006484"/>
    </source>
</evidence>
<dbReference type="NCBIfam" id="NF004824">
    <property type="entry name" value="PRK06180.1"/>
    <property type="match status" value="1"/>
</dbReference>
<gene>
    <name evidence="5" type="ORF">Airi02_051230</name>
</gene>
<dbReference type="InterPro" id="IPR036291">
    <property type="entry name" value="NAD(P)-bd_dom_sf"/>
</dbReference>
<accession>A0A9W6S512</accession>
<evidence type="ECO:0000313" key="5">
    <source>
        <dbReference type="EMBL" id="GLY87194.1"/>
    </source>
</evidence>
<dbReference type="Pfam" id="PF00106">
    <property type="entry name" value="adh_short"/>
    <property type="match status" value="1"/>
</dbReference>
<comment type="caution">
    <text evidence="5">The sequence shown here is derived from an EMBL/GenBank/DDBJ whole genome shotgun (WGS) entry which is preliminary data.</text>
</comment>
<dbReference type="NCBIfam" id="NF006114">
    <property type="entry name" value="PRK08263.1"/>
    <property type="match status" value="1"/>
</dbReference>
<dbReference type="EMBL" id="BSTK01000007">
    <property type="protein sequence ID" value="GLY87194.1"/>
    <property type="molecule type" value="Genomic_DNA"/>
</dbReference>
<dbReference type="AlphaFoldDB" id="A0A9W6S512"/>
<evidence type="ECO:0000313" key="6">
    <source>
        <dbReference type="Proteomes" id="UP001165074"/>
    </source>
</evidence>
<protein>
    <submittedName>
        <fullName evidence="5">Short-chain dehydrogenase/reductase</fullName>
    </submittedName>
</protein>
<dbReference type="PANTHER" id="PTHR43976">
    <property type="entry name" value="SHORT CHAIN DEHYDROGENASE"/>
    <property type="match status" value="1"/>
</dbReference>
<dbReference type="SMART" id="SM00822">
    <property type="entry name" value="PKS_KR"/>
    <property type="match status" value="1"/>
</dbReference>
<comment type="similarity">
    <text evidence="1 3">Belongs to the short-chain dehydrogenases/reductases (SDR) family.</text>
</comment>